<evidence type="ECO:0000313" key="2">
    <source>
        <dbReference type="Proteomes" id="UP001227268"/>
    </source>
</evidence>
<organism evidence="1 2">
    <name type="scientific">Naganishia friedmannii</name>
    <dbReference type="NCBI Taxonomy" id="89922"/>
    <lineage>
        <taxon>Eukaryota</taxon>
        <taxon>Fungi</taxon>
        <taxon>Dikarya</taxon>
        <taxon>Basidiomycota</taxon>
        <taxon>Agaricomycotina</taxon>
        <taxon>Tremellomycetes</taxon>
        <taxon>Filobasidiales</taxon>
        <taxon>Filobasidiaceae</taxon>
        <taxon>Naganishia</taxon>
    </lineage>
</organism>
<accession>A0ACC2WCC2</accession>
<evidence type="ECO:0000313" key="1">
    <source>
        <dbReference type="EMBL" id="KAJ9109041.1"/>
    </source>
</evidence>
<name>A0ACC2WCC2_9TREE</name>
<reference evidence="1" key="1">
    <citation type="submission" date="2023-04" db="EMBL/GenBank/DDBJ databases">
        <title>Draft Genome sequencing of Naganishia species isolated from polar environments using Oxford Nanopore Technology.</title>
        <authorList>
            <person name="Leo P."/>
            <person name="Venkateswaran K."/>
        </authorList>
    </citation>
    <scope>NUCLEOTIDE SEQUENCE</scope>
    <source>
        <strain evidence="1">MNA-CCFEE 5423</strain>
    </source>
</reference>
<dbReference type="Proteomes" id="UP001227268">
    <property type="component" value="Unassembled WGS sequence"/>
</dbReference>
<proteinExistence type="predicted"/>
<protein>
    <submittedName>
        <fullName evidence="1">Uncharacterized protein</fullName>
    </submittedName>
</protein>
<sequence>MTTVSQPSKLSVQPQPKPHAIHHGGEGCPSPVASDSSSTVRDLTPEPMPTLPTSAPADTAVIHHDPSQQVIAPGQNHYEKQANDKTPAKPFSSFTRNQKWRIVILSSIAGLFSPISSVILAPSLPILVEQFQRSSEDINLTMTLYLVMQGLTPSFWGSMSDSIGRRPVYIMTLAIYVGGCIGLALTPTSAYWLLLVLRMVQATGGSAVIAIGSGCVSDIATPDERGKYMGLFSALSMAGPAIESLKLREEAKNRFGKGVLPTEKVATLQRKKFQPLASFRMLLFPDVILMLLYSSLIYAEYYCVITVYSQLLKKNYGYNDIQIGLCYL</sequence>
<keyword evidence="2" id="KW-1185">Reference proteome</keyword>
<dbReference type="EMBL" id="JASBWT010000001">
    <property type="protein sequence ID" value="KAJ9109041.1"/>
    <property type="molecule type" value="Genomic_DNA"/>
</dbReference>
<comment type="caution">
    <text evidence="1">The sequence shown here is derived from an EMBL/GenBank/DDBJ whole genome shotgun (WGS) entry which is preliminary data.</text>
</comment>
<gene>
    <name evidence="1" type="ORF">QFC21_000367</name>
</gene>